<feature type="transmembrane region" description="Helical" evidence="1">
    <location>
        <begin position="17"/>
        <end position="35"/>
    </location>
</feature>
<feature type="transmembrane region" description="Helical" evidence="1">
    <location>
        <begin position="95"/>
        <end position="112"/>
    </location>
</feature>
<feature type="transmembrane region" description="Helical" evidence="1">
    <location>
        <begin position="41"/>
        <end position="60"/>
    </location>
</feature>
<proteinExistence type="predicted"/>
<keyword evidence="3" id="KW-1185">Reference proteome</keyword>
<dbReference type="EMBL" id="APND01000002">
    <property type="protein sequence ID" value="MES1929065.1"/>
    <property type="molecule type" value="Genomic_DNA"/>
</dbReference>
<protein>
    <submittedName>
        <fullName evidence="2">Zinc transporter</fullName>
    </submittedName>
</protein>
<keyword evidence="1" id="KW-0472">Membrane</keyword>
<feature type="transmembrane region" description="Helical" evidence="1">
    <location>
        <begin position="217"/>
        <end position="238"/>
    </location>
</feature>
<accession>A0ABV2AZK6</accession>
<evidence type="ECO:0000313" key="2">
    <source>
        <dbReference type="EMBL" id="MES1929065.1"/>
    </source>
</evidence>
<keyword evidence="1" id="KW-1133">Transmembrane helix</keyword>
<keyword evidence="1" id="KW-0812">Transmembrane</keyword>
<evidence type="ECO:0000313" key="3">
    <source>
        <dbReference type="Proteomes" id="UP001460888"/>
    </source>
</evidence>
<feature type="transmembrane region" description="Helical" evidence="1">
    <location>
        <begin position="157"/>
        <end position="177"/>
    </location>
</feature>
<evidence type="ECO:0000256" key="1">
    <source>
        <dbReference type="SAM" id="Phobius"/>
    </source>
</evidence>
<feature type="transmembrane region" description="Helical" evidence="1">
    <location>
        <begin position="250"/>
        <end position="272"/>
    </location>
</feature>
<dbReference type="RefSeq" id="WP_353110563.1">
    <property type="nucleotide sequence ID" value="NZ_APND01000002.1"/>
</dbReference>
<gene>
    <name evidence="2" type="ORF">SADO_07412</name>
</gene>
<feature type="transmembrane region" description="Helical" evidence="1">
    <location>
        <begin position="67"/>
        <end position="89"/>
    </location>
</feature>
<dbReference type="Proteomes" id="UP001460888">
    <property type="component" value="Unassembled WGS sequence"/>
</dbReference>
<comment type="caution">
    <text evidence="2">The sequence shown here is derived from an EMBL/GenBank/DDBJ whole genome shotgun (WGS) entry which is preliminary data.</text>
</comment>
<organism evidence="2 3">
    <name type="scientific">Salinisphaera dokdonensis CL-ES53</name>
    <dbReference type="NCBI Taxonomy" id="1304272"/>
    <lineage>
        <taxon>Bacteria</taxon>
        <taxon>Pseudomonadati</taxon>
        <taxon>Pseudomonadota</taxon>
        <taxon>Gammaproteobacteria</taxon>
        <taxon>Salinisphaerales</taxon>
        <taxon>Salinisphaeraceae</taxon>
        <taxon>Salinisphaera</taxon>
    </lineage>
</organism>
<feature type="transmembrane region" description="Helical" evidence="1">
    <location>
        <begin position="189"/>
        <end position="211"/>
    </location>
</feature>
<sequence length="273" mass="27174">MARAAVSAVPGPDRDRAIATGVAIAFVLALVAGAMAGYDKVVFIAVTGGFAMFAGAAIGYRPAGDGWLWQALDGVAGGAMIAAACVLLLPKAMTLDAPIAGVGVAAGLWAGLALHHACRAPRHARGALHESRLLALTVHSAGVGLVIGLIYARLPDLGVWLGTAIVAHKLPAGYAVARRLRERGDALAGVTWPACIVGIAAVPTALVVGALPPSISVAAACQGVATGIFLHVGLECVALDGPGADDTTRASASIGLPVLTGMGLMLVLRLAIG</sequence>
<reference evidence="2 3" key="1">
    <citation type="submission" date="2013-03" db="EMBL/GenBank/DDBJ databases">
        <title>Salinisphaera dokdonensis CL-ES53 Genome Sequencing.</title>
        <authorList>
            <person name="Li C."/>
            <person name="Lai Q."/>
            <person name="Shao Z."/>
        </authorList>
    </citation>
    <scope>NUCLEOTIDE SEQUENCE [LARGE SCALE GENOMIC DNA]</scope>
    <source>
        <strain evidence="2 3">CL-ES53</strain>
    </source>
</reference>
<name>A0ABV2AZK6_9GAMM</name>
<feature type="transmembrane region" description="Helical" evidence="1">
    <location>
        <begin position="133"/>
        <end position="151"/>
    </location>
</feature>